<dbReference type="Pfam" id="PF00111">
    <property type="entry name" value="Fer2"/>
    <property type="match status" value="1"/>
</dbReference>
<dbReference type="InterPro" id="IPR012675">
    <property type="entry name" value="Beta-grasp_dom_sf"/>
</dbReference>
<organism evidence="2 3">
    <name type="scientific">Mesocricetibacter intestinalis</name>
    <dbReference type="NCBI Taxonomy" id="1521930"/>
    <lineage>
        <taxon>Bacteria</taxon>
        <taxon>Pseudomonadati</taxon>
        <taxon>Pseudomonadota</taxon>
        <taxon>Gammaproteobacteria</taxon>
        <taxon>Pasteurellales</taxon>
        <taxon>Pasteurellaceae</taxon>
        <taxon>Mesocricetibacter</taxon>
    </lineage>
</organism>
<comment type="caution">
    <text evidence="2">The sequence shown here is derived from an EMBL/GenBank/DDBJ whole genome shotgun (WGS) entry which is preliminary data.</text>
</comment>
<dbReference type="EMBL" id="SNYQ01000005">
    <property type="protein sequence ID" value="TDQ57421.1"/>
    <property type="molecule type" value="Genomic_DNA"/>
</dbReference>
<dbReference type="InterPro" id="IPR036010">
    <property type="entry name" value="2Fe-2S_ferredoxin-like_sf"/>
</dbReference>
<dbReference type="RefSeq" id="WP_133545012.1">
    <property type="nucleotide sequence ID" value="NZ_SNYQ01000005.1"/>
</dbReference>
<gene>
    <name evidence="2" type="ORF">EDC45_1482</name>
</gene>
<dbReference type="SUPFAM" id="SSF54292">
    <property type="entry name" value="2Fe-2S ferredoxin-like"/>
    <property type="match status" value="1"/>
</dbReference>
<dbReference type="OrthoDB" id="9806195at2"/>
<dbReference type="PROSITE" id="PS00197">
    <property type="entry name" value="2FE2S_FER_1"/>
    <property type="match status" value="1"/>
</dbReference>
<dbReference type="CDD" id="cd00207">
    <property type="entry name" value="fer2"/>
    <property type="match status" value="1"/>
</dbReference>
<proteinExistence type="predicted"/>
<keyword evidence="3" id="KW-1185">Reference proteome</keyword>
<accession>A0A4R6VBB1</accession>
<protein>
    <submittedName>
        <fullName evidence="2">Ferredoxin</fullName>
    </submittedName>
</protein>
<sequence length="85" mass="9934">MKIYLVHLIRSRRIIENPADLSLLENLERQGIQHEYQCRSGYCGSCRVRLKKGRVSYPQPPLAFLQEDEILPCCCRLESDLEIDL</sequence>
<evidence type="ECO:0000313" key="2">
    <source>
        <dbReference type="EMBL" id="TDQ57421.1"/>
    </source>
</evidence>
<dbReference type="NCBIfam" id="NF007985">
    <property type="entry name" value="PRK10713.1"/>
    <property type="match status" value="1"/>
</dbReference>
<evidence type="ECO:0000259" key="1">
    <source>
        <dbReference type="PROSITE" id="PS51085"/>
    </source>
</evidence>
<name>A0A4R6VBB1_9PAST</name>
<dbReference type="AlphaFoldDB" id="A0A4R6VBB1"/>
<reference evidence="2 3" key="1">
    <citation type="submission" date="2019-03" db="EMBL/GenBank/DDBJ databases">
        <title>Genomic Encyclopedia of Type Strains, Phase IV (KMG-IV): sequencing the most valuable type-strain genomes for metagenomic binning, comparative biology and taxonomic classification.</title>
        <authorList>
            <person name="Goeker M."/>
        </authorList>
    </citation>
    <scope>NUCLEOTIDE SEQUENCE [LARGE SCALE GENOMIC DNA]</scope>
    <source>
        <strain evidence="2 3">DSM 28403</strain>
    </source>
</reference>
<dbReference type="GO" id="GO:0051537">
    <property type="term" value="F:2 iron, 2 sulfur cluster binding"/>
    <property type="evidence" value="ECO:0007669"/>
    <property type="project" value="InterPro"/>
</dbReference>
<feature type="domain" description="2Fe-2S ferredoxin-type" evidence="1">
    <location>
        <begin position="4"/>
        <end position="85"/>
    </location>
</feature>
<dbReference type="Proteomes" id="UP000295657">
    <property type="component" value="Unassembled WGS sequence"/>
</dbReference>
<dbReference type="InterPro" id="IPR001041">
    <property type="entry name" value="2Fe-2S_ferredoxin-type"/>
</dbReference>
<dbReference type="Gene3D" id="3.10.20.30">
    <property type="match status" value="1"/>
</dbReference>
<evidence type="ECO:0000313" key="3">
    <source>
        <dbReference type="Proteomes" id="UP000295657"/>
    </source>
</evidence>
<dbReference type="PROSITE" id="PS51085">
    <property type="entry name" value="2FE2S_FER_2"/>
    <property type="match status" value="1"/>
</dbReference>
<dbReference type="InterPro" id="IPR006058">
    <property type="entry name" value="2Fe2S_fd_BS"/>
</dbReference>